<feature type="compositionally biased region" description="Acidic residues" evidence="1">
    <location>
        <begin position="310"/>
        <end position="340"/>
    </location>
</feature>
<dbReference type="PANTHER" id="PTHR23014">
    <property type="entry name" value="F-BOX A PROTEIN"/>
    <property type="match status" value="1"/>
</dbReference>
<evidence type="ECO:0000313" key="3">
    <source>
        <dbReference type="EMBL" id="KAF1754901.1"/>
    </source>
</evidence>
<accession>A0A6A5GJW4</accession>
<dbReference type="PROSITE" id="PS50181">
    <property type="entry name" value="FBOX"/>
    <property type="match status" value="1"/>
</dbReference>
<dbReference type="EMBL" id="WUAV01000005">
    <property type="protein sequence ID" value="KAF1754901.1"/>
    <property type="molecule type" value="Genomic_DNA"/>
</dbReference>
<organism evidence="3 4">
    <name type="scientific">Caenorhabditis remanei</name>
    <name type="common">Caenorhabditis vulgaris</name>
    <dbReference type="NCBI Taxonomy" id="31234"/>
    <lineage>
        <taxon>Eukaryota</taxon>
        <taxon>Metazoa</taxon>
        <taxon>Ecdysozoa</taxon>
        <taxon>Nematoda</taxon>
        <taxon>Chromadorea</taxon>
        <taxon>Rhabditida</taxon>
        <taxon>Rhabditina</taxon>
        <taxon>Rhabditomorpha</taxon>
        <taxon>Rhabditoidea</taxon>
        <taxon>Rhabditidae</taxon>
        <taxon>Peloderinae</taxon>
        <taxon>Caenorhabditis</taxon>
    </lineage>
</organism>
<evidence type="ECO:0000313" key="4">
    <source>
        <dbReference type="Proteomes" id="UP000483820"/>
    </source>
</evidence>
<dbReference type="Proteomes" id="UP000483820">
    <property type="component" value="Chromosome V"/>
</dbReference>
<dbReference type="GeneID" id="9808909"/>
<dbReference type="Pfam" id="PF00646">
    <property type="entry name" value="F-box"/>
    <property type="match status" value="1"/>
</dbReference>
<feature type="domain" description="F-box" evidence="2">
    <location>
        <begin position="119"/>
        <end position="170"/>
    </location>
</feature>
<gene>
    <name evidence="3" type="ORF">GCK72_021466</name>
</gene>
<name>A0A6A5GJW4_CAERE</name>
<dbReference type="InterPro" id="IPR002900">
    <property type="entry name" value="DUF38/FTH_CAE_spp"/>
</dbReference>
<dbReference type="CTD" id="9808909"/>
<dbReference type="KEGG" id="crq:GCK72_021466"/>
<dbReference type="Pfam" id="PF01827">
    <property type="entry name" value="FTH"/>
    <property type="match status" value="2"/>
</dbReference>
<dbReference type="AlphaFoldDB" id="A0A6A5GJW4"/>
<dbReference type="PANTHER" id="PTHR23014:SF1">
    <property type="entry name" value="DUF38 DOMAIN-CONTAINING PROTEIN-RELATED"/>
    <property type="match status" value="1"/>
</dbReference>
<dbReference type="InterPro" id="IPR001810">
    <property type="entry name" value="F-box_dom"/>
</dbReference>
<proteinExistence type="predicted"/>
<dbReference type="CDD" id="cd22150">
    <property type="entry name" value="F-box_CeFBXA-like"/>
    <property type="match status" value="1"/>
</dbReference>
<evidence type="ECO:0000256" key="1">
    <source>
        <dbReference type="SAM" id="MobiDB-lite"/>
    </source>
</evidence>
<reference evidence="3 4" key="1">
    <citation type="submission" date="2019-12" db="EMBL/GenBank/DDBJ databases">
        <title>Chromosome-level assembly of the Caenorhabditis remanei genome.</title>
        <authorList>
            <person name="Teterina A.A."/>
            <person name="Willis J.H."/>
            <person name="Phillips P.C."/>
        </authorList>
    </citation>
    <scope>NUCLEOTIDE SEQUENCE [LARGE SCALE GENOMIC DNA]</scope>
    <source>
        <strain evidence="3 4">PX506</strain>
        <tissue evidence="3">Whole organism</tissue>
    </source>
</reference>
<dbReference type="SMART" id="SM00256">
    <property type="entry name" value="FBOX"/>
    <property type="match status" value="1"/>
</dbReference>
<dbReference type="RefSeq" id="XP_053583198.1">
    <property type="nucleotide sequence ID" value="XM_053734285.1"/>
</dbReference>
<comment type="caution">
    <text evidence="3">The sequence shown here is derived from an EMBL/GenBank/DDBJ whole genome shotgun (WGS) entry which is preliminary data.</text>
</comment>
<protein>
    <recommendedName>
        <fullName evidence="2">F-box domain-containing protein</fullName>
    </recommendedName>
</protein>
<evidence type="ECO:0000259" key="2">
    <source>
        <dbReference type="PROSITE" id="PS50181"/>
    </source>
</evidence>
<feature type="region of interest" description="Disordered" evidence="1">
    <location>
        <begin position="310"/>
        <end position="341"/>
    </location>
</feature>
<sequence>MLILQEIRQLDQWKNSRCVEVLVDGFHVQIQDFLHFEEVDIYCKMMSVQDIVLLKENFLTSSTLSSFDIQTDTDFDESEQLHETFGLPSLPVDQGVSQKKWFFQIPNNENVLSSTMASQTLMVDFPAVIKSKVLEKLDVFSILKLRKVCWKLREFIDQQPPKLNSCTVKVTTSHEDGISIIVESPKYGVNTRYQLKETLDFRPDGNGCIMEWTKDYSVCKEVVEMENYVDVFLREFKIFMKYHWRPVSDSFEIHQFEKDGEQVLKELTKIGSVSTDEVVFYDCTLDQIAKYLPFFNLNHLIKIRMEGDFKEEEEEEEVEEDDEEENEVEEEEENEEEDEEHEIRMVNFQKIKQLEQWKKSKCVEIDSVYSFNFQHFLHFEKVEIVCLSMPIQNIVLLKEQFLASSTLTRFDVQIRKFRYSRRERILRERIGIHHNYLSDILYPSFGSPSLPVTWRYARKIWFFRIPDSEKEIVELTAEDEDHFIFRRIKIQDVPVGAVIKD</sequence>